<protein>
    <submittedName>
        <fullName evidence="2">Uncharacterized protein</fullName>
    </submittedName>
</protein>
<accession>A0A2A5T4F7</accession>
<proteinExistence type="predicted"/>
<organism evidence="2 3">
    <name type="scientific">Candidatus Enterovibrio escicola</name>
    <dbReference type="NCBI Taxonomy" id="1927127"/>
    <lineage>
        <taxon>Bacteria</taxon>
        <taxon>Pseudomonadati</taxon>
        <taxon>Pseudomonadota</taxon>
        <taxon>Gammaproteobacteria</taxon>
        <taxon>Vibrionales</taxon>
        <taxon>Vibrionaceae</taxon>
        <taxon>Enterovibrio</taxon>
    </lineage>
</organism>
<dbReference type="GeneID" id="66951347"/>
<evidence type="ECO:0000256" key="1">
    <source>
        <dbReference type="SAM" id="MobiDB-lite"/>
    </source>
</evidence>
<reference evidence="3" key="1">
    <citation type="submission" date="2017-04" db="EMBL/GenBank/DDBJ databases">
        <title>Genome evolution of the luminous symbionts of deep sea anglerfish.</title>
        <authorList>
            <person name="Hendry T.A."/>
        </authorList>
    </citation>
    <scope>NUCLEOTIDE SEQUENCE [LARGE SCALE GENOMIC DNA]</scope>
</reference>
<sequence>MALPKKDTNTPIPSPAEFIREANKKPATEKGKRVTLYLPLVTDDELTQLATENNVSKTIILKALLSGFRNMDVNEQNRLLFEAIKNK</sequence>
<evidence type="ECO:0000313" key="2">
    <source>
        <dbReference type="EMBL" id="PCS23052.1"/>
    </source>
</evidence>
<dbReference type="AlphaFoldDB" id="A0A2A5T4F7"/>
<evidence type="ECO:0000313" key="3">
    <source>
        <dbReference type="Proteomes" id="UP000219020"/>
    </source>
</evidence>
<comment type="caution">
    <text evidence="2">The sequence shown here is derived from an EMBL/GenBank/DDBJ whole genome shotgun (WGS) entry which is preliminary data.</text>
</comment>
<keyword evidence="3" id="KW-1185">Reference proteome</keyword>
<dbReference type="Proteomes" id="UP000219020">
    <property type="component" value="Unassembled WGS sequence"/>
</dbReference>
<feature type="region of interest" description="Disordered" evidence="1">
    <location>
        <begin position="1"/>
        <end position="25"/>
    </location>
</feature>
<gene>
    <name evidence="2" type="ORF">BTN49_1040</name>
</gene>
<dbReference type="EMBL" id="NBYY01000011">
    <property type="protein sequence ID" value="PCS23052.1"/>
    <property type="molecule type" value="Genomic_DNA"/>
</dbReference>
<name>A0A2A5T4F7_9GAMM</name>
<dbReference type="RefSeq" id="WP_097356154.1">
    <property type="nucleotide sequence ID" value="NZ_CAWNJE010000006.1"/>
</dbReference>